<feature type="compositionally biased region" description="Low complexity" evidence="1">
    <location>
        <begin position="126"/>
        <end position="138"/>
    </location>
</feature>
<sequence length="512" mass="52432">MADGAENSSGRPGKGRVPAHVPSYEAPTTPMPQLSAGQARAVIEAATAAARAPAGPAGARDDQPAGAAEADPPDQAATTNWRIPSIPAEPAKAEPADDQAAAGRPTDGRPAADQSADDRPGDDRSAGAAYVEDAGAADAEAESAEPVDAEPVDAEPVDDEPVDDEFAGEPRDDATTAHLRMPAGPFLRPGRRGPAAEPDLGPERPPAGPAAAAAAEAPGAPDAGERAGSPAGRPAAAAAEEWEPLEERPVPSAPPPVRARRSRLPRPLEAALLRIGDIPIRTVYATGAALATVVIVVLIFTLFSGDRPAVEPDAAPSQAGGGAAPSTTAPPPIAVPKVPAARAMTVFTGTGTPVLSYVVDRKAGVSYAGFGAPWKKASLGAPFTAGQKAGAATPPRAMIGSAPVPVTVGTAPVTDAQYRALAGRVVKWTLRYQPPGAKFSWTVSQRARYGPGWMLGYKVTYPVDGKKRTSQAYVMVIGTAKKKPAMIFANVPDTRKALDHDLNMLYWTARAG</sequence>
<keyword evidence="4" id="KW-1185">Reference proteome</keyword>
<proteinExistence type="predicted"/>
<gene>
    <name evidence="3" type="ORF">Sru01_03220</name>
</gene>
<keyword evidence="2" id="KW-0812">Transmembrane</keyword>
<name>A0A919QYV3_9ACTN</name>
<dbReference type="EMBL" id="BOOU01000003">
    <property type="protein sequence ID" value="GII75340.1"/>
    <property type="molecule type" value="Genomic_DNA"/>
</dbReference>
<keyword evidence="2" id="KW-1133">Transmembrane helix</keyword>
<feature type="transmembrane region" description="Helical" evidence="2">
    <location>
        <begin position="283"/>
        <end position="303"/>
    </location>
</feature>
<reference evidence="3" key="1">
    <citation type="submission" date="2021-01" db="EMBL/GenBank/DDBJ databases">
        <title>Whole genome shotgun sequence of Sphaerisporangium rufum NBRC 109079.</title>
        <authorList>
            <person name="Komaki H."/>
            <person name="Tamura T."/>
        </authorList>
    </citation>
    <scope>NUCLEOTIDE SEQUENCE</scope>
    <source>
        <strain evidence="3">NBRC 109079</strain>
    </source>
</reference>
<evidence type="ECO:0000313" key="3">
    <source>
        <dbReference type="EMBL" id="GII75340.1"/>
    </source>
</evidence>
<keyword evidence="2" id="KW-0472">Membrane</keyword>
<feature type="compositionally biased region" description="Polar residues" evidence="1">
    <location>
        <begin position="1"/>
        <end position="10"/>
    </location>
</feature>
<feature type="region of interest" description="Disordered" evidence="1">
    <location>
        <begin position="1"/>
        <end position="262"/>
    </location>
</feature>
<evidence type="ECO:0000256" key="2">
    <source>
        <dbReference type="SAM" id="Phobius"/>
    </source>
</evidence>
<evidence type="ECO:0000313" key="4">
    <source>
        <dbReference type="Proteomes" id="UP000655287"/>
    </source>
</evidence>
<evidence type="ECO:0000256" key="1">
    <source>
        <dbReference type="SAM" id="MobiDB-lite"/>
    </source>
</evidence>
<protein>
    <submittedName>
        <fullName evidence="3">Uncharacterized protein</fullName>
    </submittedName>
</protein>
<feature type="compositionally biased region" description="Basic and acidic residues" evidence="1">
    <location>
        <begin position="116"/>
        <end position="125"/>
    </location>
</feature>
<feature type="compositionally biased region" description="Low complexity" evidence="1">
    <location>
        <begin position="39"/>
        <end position="68"/>
    </location>
</feature>
<organism evidence="3 4">
    <name type="scientific">Sphaerisporangium rufum</name>
    <dbReference type="NCBI Taxonomy" id="1381558"/>
    <lineage>
        <taxon>Bacteria</taxon>
        <taxon>Bacillati</taxon>
        <taxon>Actinomycetota</taxon>
        <taxon>Actinomycetes</taxon>
        <taxon>Streptosporangiales</taxon>
        <taxon>Streptosporangiaceae</taxon>
        <taxon>Sphaerisporangium</taxon>
    </lineage>
</organism>
<accession>A0A919QYV3</accession>
<feature type="compositionally biased region" description="Acidic residues" evidence="1">
    <location>
        <begin position="139"/>
        <end position="167"/>
    </location>
</feature>
<feature type="compositionally biased region" description="Low complexity" evidence="1">
    <location>
        <begin position="209"/>
        <end position="239"/>
    </location>
</feature>
<comment type="caution">
    <text evidence="3">The sequence shown here is derived from an EMBL/GenBank/DDBJ whole genome shotgun (WGS) entry which is preliminary data.</text>
</comment>
<dbReference type="Proteomes" id="UP000655287">
    <property type="component" value="Unassembled WGS sequence"/>
</dbReference>
<dbReference type="AlphaFoldDB" id="A0A919QYV3"/>
<feature type="region of interest" description="Disordered" evidence="1">
    <location>
        <begin position="311"/>
        <end position="331"/>
    </location>
</feature>